<feature type="compositionally biased region" description="Polar residues" evidence="1">
    <location>
        <begin position="92"/>
        <end position="103"/>
    </location>
</feature>
<proteinExistence type="predicted"/>
<protein>
    <submittedName>
        <fullName evidence="2">Uncharacterized protein</fullName>
    </submittedName>
</protein>
<comment type="caution">
    <text evidence="2">The sequence shown here is derived from an EMBL/GenBank/DDBJ whole genome shotgun (WGS) entry which is preliminary data.</text>
</comment>
<reference evidence="2" key="1">
    <citation type="journal article" date="2022" name="bioRxiv">
        <title>Sequencing and chromosome-scale assembly of the giantPleurodeles waltlgenome.</title>
        <authorList>
            <person name="Brown T."/>
            <person name="Elewa A."/>
            <person name="Iarovenko S."/>
            <person name="Subramanian E."/>
            <person name="Araus A.J."/>
            <person name="Petzold A."/>
            <person name="Susuki M."/>
            <person name="Suzuki K.-i.T."/>
            <person name="Hayashi T."/>
            <person name="Toyoda A."/>
            <person name="Oliveira C."/>
            <person name="Osipova E."/>
            <person name="Leigh N.D."/>
            <person name="Simon A."/>
            <person name="Yun M.H."/>
        </authorList>
    </citation>
    <scope>NUCLEOTIDE SEQUENCE</scope>
    <source>
        <strain evidence="2">20211129_DDA</strain>
        <tissue evidence="2">Liver</tissue>
    </source>
</reference>
<keyword evidence="3" id="KW-1185">Reference proteome</keyword>
<feature type="region of interest" description="Disordered" evidence="1">
    <location>
        <begin position="45"/>
        <end position="103"/>
    </location>
</feature>
<organism evidence="2 3">
    <name type="scientific">Pleurodeles waltl</name>
    <name type="common">Iberian ribbed newt</name>
    <dbReference type="NCBI Taxonomy" id="8319"/>
    <lineage>
        <taxon>Eukaryota</taxon>
        <taxon>Metazoa</taxon>
        <taxon>Chordata</taxon>
        <taxon>Craniata</taxon>
        <taxon>Vertebrata</taxon>
        <taxon>Euteleostomi</taxon>
        <taxon>Amphibia</taxon>
        <taxon>Batrachia</taxon>
        <taxon>Caudata</taxon>
        <taxon>Salamandroidea</taxon>
        <taxon>Salamandridae</taxon>
        <taxon>Pleurodelinae</taxon>
        <taxon>Pleurodeles</taxon>
    </lineage>
</organism>
<name>A0AAV7RH74_PLEWA</name>
<evidence type="ECO:0000256" key="1">
    <source>
        <dbReference type="SAM" id="MobiDB-lite"/>
    </source>
</evidence>
<evidence type="ECO:0000313" key="3">
    <source>
        <dbReference type="Proteomes" id="UP001066276"/>
    </source>
</evidence>
<sequence length="103" mass="10581">MGAPSTVQPHGQGAKVCPPGCGFPASGHRPRWGCLRLHGEAGVNETNNKGCAQHSQVNSRSPPTPEGGARHRIRRAASAGKGGKGRAMLPSPSDSQRAHSSAL</sequence>
<dbReference type="Proteomes" id="UP001066276">
    <property type="component" value="Chromosome 5"/>
</dbReference>
<dbReference type="AlphaFoldDB" id="A0AAV7RH74"/>
<accession>A0AAV7RH74</accession>
<gene>
    <name evidence="2" type="ORF">NDU88_004786</name>
</gene>
<dbReference type="EMBL" id="JANPWB010000009">
    <property type="protein sequence ID" value="KAJ1152007.1"/>
    <property type="molecule type" value="Genomic_DNA"/>
</dbReference>
<evidence type="ECO:0000313" key="2">
    <source>
        <dbReference type="EMBL" id="KAJ1152007.1"/>
    </source>
</evidence>
<feature type="compositionally biased region" description="Polar residues" evidence="1">
    <location>
        <begin position="45"/>
        <end position="61"/>
    </location>
</feature>